<feature type="transmembrane region" description="Helical" evidence="2">
    <location>
        <begin position="6"/>
        <end position="24"/>
    </location>
</feature>
<feature type="compositionally biased region" description="Polar residues" evidence="1">
    <location>
        <begin position="601"/>
        <end position="618"/>
    </location>
</feature>
<evidence type="ECO:0000256" key="2">
    <source>
        <dbReference type="SAM" id="Phobius"/>
    </source>
</evidence>
<evidence type="ECO:0000259" key="4">
    <source>
        <dbReference type="Pfam" id="PF13519"/>
    </source>
</evidence>
<dbReference type="Pfam" id="PF07584">
    <property type="entry name" value="BatA"/>
    <property type="match status" value="1"/>
</dbReference>
<evidence type="ECO:0000256" key="1">
    <source>
        <dbReference type="SAM" id="MobiDB-lite"/>
    </source>
</evidence>
<dbReference type="RefSeq" id="WP_018975874.1">
    <property type="nucleotide sequence ID" value="NZ_BMLN01000004.1"/>
</dbReference>
<proteinExistence type="predicted"/>
<evidence type="ECO:0000259" key="3">
    <source>
        <dbReference type="Pfam" id="PF07584"/>
    </source>
</evidence>
<evidence type="ECO:0008006" key="7">
    <source>
        <dbReference type="Google" id="ProtNLM"/>
    </source>
</evidence>
<dbReference type="Gene3D" id="3.40.50.410">
    <property type="entry name" value="von Willebrand factor, type A domain"/>
    <property type="match status" value="1"/>
</dbReference>
<feature type="transmembrane region" description="Helical" evidence="2">
    <location>
        <begin position="59"/>
        <end position="81"/>
    </location>
</feature>
<dbReference type="Proteomes" id="UP000606653">
    <property type="component" value="Unassembled WGS sequence"/>
</dbReference>
<feature type="compositionally biased region" description="Polar residues" evidence="1">
    <location>
        <begin position="118"/>
        <end position="129"/>
    </location>
</feature>
<evidence type="ECO:0000313" key="5">
    <source>
        <dbReference type="EMBL" id="GGN99474.1"/>
    </source>
</evidence>
<keyword evidence="6" id="KW-1185">Reference proteome</keyword>
<feature type="region of interest" description="Disordered" evidence="1">
    <location>
        <begin position="577"/>
        <end position="618"/>
    </location>
</feature>
<feature type="region of interest" description="Disordered" evidence="1">
    <location>
        <begin position="105"/>
        <end position="131"/>
    </location>
</feature>
<dbReference type="PANTHER" id="PTHR37464:SF1">
    <property type="entry name" value="BLL2463 PROTEIN"/>
    <property type="match status" value="1"/>
</dbReference>
<evidence type="ECO:0000313" key="6">
    <source>
        <dbReference type="Proteomes" id="UP000606653"/>
    </source>
</evidence>
<feature type="transmembrane region" description="Helical" evidence="2">
    <location>
        <begin position="694"/>
        <end position="713"/>
    </location>
</feature>
<feature type="domain" description="VWFA" evidence="4">
    <location>
        <begin position="90"/>
        <end position="214"/>
    </location>
</feature>
<accession>A0ABQ2L1T4</accession>
<name>A0ABQ2L1T4_9BACL</name>
<dbReference type="InterPro" id="IPR036465">
    <property type="entry name" value="vWFA_dom_sf"/>
</dbReference>
<organism evidence="5 6">
    <name type="scientific">Saccharibacillus kuerlensis</name>
    <dbReference type="NCBI Taxonomy" id="459527"/>
    <lineage>
        <taxon>Bacteria</taxon>
        <taxon>Bacillati</taxon>
        <taxon>Bacillota</taxon>
        <taxon>Bacilli</taxon>
        <taxon>Bacillales</taxon>
        <taxon>Paenibacillaceae</taxon>
        <taxon>Saccharibacillus</taxon>
    </lineage>
</organism>
<reference evidence="6" key="1">
    <citation type="journal article" date="2019" name="Int. J. Syst. Evol. Microbiol.">
        <title>The Global Catalogue of Microorganisms (GCM) 10K type strain sequencing project: providing services to taxonomists for standard genome sequencing and annotation.</title>
        <authorList>
            <consortium name="The Broad Institute Genomics Platform"/>
            <consortium name="The Broad Institute Genome Sequencing Center for Infectious Disease"/>
            <person name="Wu L."/>
            <person name="Ma J."/>
        </authorList>
    </citation>
    <scope>NUCLEOTIDE SEQUENCE [LARGE SCALE GENOMIC DNA]</scope>
    <source>
        <strain evidence="6">CGMCC 1.6964</strain>
    </source>
</reference>
<feature type="region of interest" description="Disordered" evidence="1">
    <location>
        <begin position="365"/>
        <end position="401"/>
    </location>
</feature>
<keyword evidence="2" id="KW-0472">Membrane</keyword>
<protein>
    <recommendedName>
        <fullName evidence="7">VWA domain-containing protein</fullName>
    </recommendedName>
</protein>
<dbReference type="PANTHER" id="PTHR37464">
    <property type="entry name" value="BLL2463 PROTEIN"/>
    <property type="match status" value="1"/>
</dbReference>
<keyword evidence="2" id="KW-0812">Transmembrane</keyword>
<dbReference type="InterPro" id="IPR024163">
    <property type="entry name" value="Aerotolerance_reg_N"/>
</dbReference>
<dbReference type="Pfam" id="PF13519">
    <property type="entry name" value="VWA_2"/>
    <property type="match status" value="1"/>
</dbReference>
<feature type="domain" description="Aerotolerance regulator N-terminal" evidence="3">
    <location>
        <begin position="8"/>
        <end position="78"/>
    </location>
</feature>
<dbReference type="EMBL" id="BMLN01000004">
    <property type="protein sequence ID" value="GGN99474.1"/>
    <property type="molecule type" value="Genomic_DNA"/>
</dbReference>
<sequence length="719" mass="76291">MGIGSWAGLWFALGIPAILIMYLFKRKFIDTPVPSHLLWKRVLENTEANRPWQKLKSRLLMWLQLLAAALLAFALMRPFLWAENGTGGYTIVVADVSASMSANLRSGEDGGENDVSAAGTQADHSTSNETRLDQMKDEILADTRQSDGGLTLIRMGANPQVIASGMEDRASWERTVDSLSPDYARIAYREAISLASAVAEGHEDARIVVYTDGQWSERTDDLPVSVPIEVRRIESGGYRNAAVEQFGVDGSGRAVGVVSNTGTTALEVRVELSGDGQTLTGEDLTLQPGERRTVTFEAAEAANVYRLSLTGETSDDYAADDDAFAFPETGGEVKALLLSNGNLFLEKAMRLSGAEVTRMDLHTSMTNAGSARSEGLEGSNGSDTASESEDPSSDVPPLPEERPDLVVIEGELPAAMQSGEWDRLMSEATIWKIGGDEERQQPGNRRVEIVSHPVMKYLSLNEPYFGPLTEGKPDGLETILSIGQRPAIAAGMVNGQRTLWFGFNLQSGDLPLNSEFPVLVNNAVTWLSGGRGGGLGRAVSGSAIDVPIAAGAESAVWQPLQGLAFAAGSTVDAAIGSEGTSAEGTEGLPGSSQPDAKGTKGMSSFSQPAAKSSDGILSSSQITPNMPGLYAFEQSGSELEDAPVYLLDVRPDAAESAVPPAENPVFGEASGNAAGQQAVPDQAAAEDNRSRLPLTIPLAALIIAIMLTEWGVYRRGRSI</sequence>
<keyword evidence="2" id="KW-1133">Transmembrane helix</keyword>
<gene>
    <name evidence="5" type="ORF">GCM10010969_19630</name>
</gene>
<feature type="compositionally biased region" description="Low complexity" evidence="1">
    <location>
        <begin position="577"/>
        <end position="586"/>
    </location>
</feature>
<comment type="caution">
    <text evidence="5">The sequence shown here is derived from an EMBL/GenBank/DDBJ whole genome shotgun (WGS) entry which is preliminary data.</text>
</comment>
<dbReference type="InterPro" id="IPR002035">
    <property type="entry name" value="VWF_A"/>
</dbReference>